<accession>A0A4P7CSD2</accession>
<evidence type="ECO:0000256" key="3">
    <source>
        <dbReference type="ARBA" id="ARBA00023163"/>
    </source>
</evidence>
<feature type="region of interest" description="Disordered" evidence="4">
    <location>
        <begin position="1"/>
        <end position="25"/>
    </location>
</feature>
<dbReference type="OrthoDB" id="5401369at2"/>
<evidence type="ECO:0000256" key="1">
    <source>
        <dbReference type="ARBA" id="ARBA00023015"/>
    </source>
</evidence>
<evidence type="ECO:0000259" key="6">
    <source>
        <dbReference type="PROSITE" id="PS51078"/>
    </source>
</evidence>
<dbReference type="InterPro" id="IPR014757">
    <property type="entry name" value="Tscrpt_reg_IclR_C"/>
</dbReference>
<proteinExistence type="predicted"/>
<keyword evidence="2" id="KW-0238">DNA-binding</keyword>
<dbReference type="PANTHER" id="PTHR30136">
    <property type="entry name" value="HELIX-TURN-HELIX TRANSCRIPTIONAL REGULATOR, ICLR FAMILY"/>
    <property type="match status" value="1"/>
</dbReference>
<organism evidence="7 8">
    <name type="scientific">Paraburkholderia pallida</name>
    <dbReference type="NCBI Taxonomy" id="2547399"/>
    <lineage>
        <taxon>Bacteria</taxon>
        <taxon>Pseudomonadati</taxon>
        <taxon>Pseudomonadota</taxon>
        <taxon>Betaproteobacteria</taxon>
        <taxon>Burkholderiales</taxon>
        <taxon>Burkholderiaceae</taxon>
        <taxon>Paraburkholderia</taxon>
    </lineage>
</organism>
<dbReference type="PROSITE" id="PS51078">
    <property type="entry name" value="ICLR_ED"/>
    <property type="match status" value="1"/>
</dbReference>
<dbReference type="SUPFAM" id="SSF46785">
    <property type="entry name" value="Winged helix' DNA-binding domain"/>
    <property type="match status" value="1"/>
</dbReference>
<name>A0A4P7CSD2_9BURK</name>
<dbReference type="InterPro" id="IPR005471">
    <property type="entry name" value="Tscrpt_reg_IclR_N"/>
</dbReference>
<dbReference type="Pfam" id="PF01614">
    <property type="entry name" value="IclR_C"/>
    <property type="match status" value="1"/>
</dbReference>
<feature type="domain" description="IclR-ED" evidence="6">
    <location>
        <begin position="98"/>
        <end position="281"/>
    </location>
</feature>
<dbReference type="AlphaFoldDB" id="A0A4P7CSD2"/>
<evidence type="ECO:0000313" key="7">
    <source>
        <dbReference type="EMBL" id="QBQ97586.1"/>
    </source>
</evidence>
<protein>
    <submittedName>
        <fullName evidence="7">IclR family transcriptional regulator</fullName>
    </submittedName>
</protein>
<reference evidence="7 8" key="1">
    <citation type="submission" date="2019-03" db="EMBL/GenBank/DDBJ databases">
        <title>Paraburkholderia sp. 7MH5, isolated from subtropical forest soil.</title>
        <authorList>
            <person name="Gao Z.-H."/>
            <person name="Qiu L.-H."/>
        </authorList>
    </citation>
    <scope>NUCLEOTIDE SEQUENCE [LARGE SCALE GENOMIC DNA]</scope>
    <source>
        <strain evidence="7 8">7MH5</strain>
    </source>
</reference>
<keyword evidence="1" id="KW-0805">Transcription regulation</keyword>
<evidence type="ECO:0000259" key="5">
    <source>
        <dbReference type="PROSITE" id="PS51077"/>
    </source>
</evidence>
<dbReference type="RefSeq" id="WP_134748676.1">
    <property type="nucleotide sequence ID" value="NZ_CP038148.1"/>
</dbReference>
<dbReference type="PROSITE" id="PS51077">
    <property type="entry name" value="HTH_ICLR"/>
    <property type="match status" value="1"/>
</dbReference>
<feature type="domain" description="HTH iclR-type" evidence="5">
    <location>
        <begin position="35"/>
        <end position="97"/>
    </location>
</feature>
<evidence type="ECO:0000256" key="2">
    <source>
        <dbReference type="ARBA" id="ARBA00023125"/>
    </source>
</evidence>
<keyword evidence="8" id="KW-1185">Reference proteome</keyword>
<dbReference type="Gene3D" id="1.10.10.10">
    <property type="entry name" value="Winged helix-like DNA-binding domain superfamily/Winged helix DNA-binding domain"/>
    <property type="match status" value="1"/>
</dbReference>
<gene>
    <name evidence="7" type="ORF">E1956_10630</name>
</gene>
<sequence>MTSNTRTASLEKRASDSPVSDNDALTDGDGDRHFVTALARGLDVLRCFRSGDTFLANHEIAERCQLPRSTITRLTYTLTKLGYLYVMPETGKYRLGAGAIALGSAMLVKLDVRQIARPLMQDLAADVGSLVALATRDRMAMLHLECCRANSVVTLNMDVGTRIPLATTSMGRAYLAAIEPGERAELLERIRSFDEGAWPTVKRGIDKALEEYAETGCCSSVDEWLKGVSGIGMSFRPGRGLPVMVVNVGGATQDLSAERLFQEVRPRLIQVVNTIRLELGQIDEHAGTP</sequence>
<dbReference type="Proteomes" id="UP000295727">
    <property type="component" value="Chromosome 1"/>
</dbReference>
<dbReference type="GO" id="GO:0003677">
    <property type="term" value="F:DNA binding"/>
    <property type="evidence" value="ECO:0007669"/>
    <property type="project" value="UniProtKB-KW"/>
</dbReference>
<dbReference type="Pfam" id="PF09339">
    <property type="entry name" value="HTH_IclR"/>
    <property type="match status" value="1"/>
</dbReference>
<dbReference type="Gene3D" id="3.30.450.40">
    <property type="match status" value="1"/>
</dbReference>
<dbReference type="GO" id="GO:0045892">
    <property type="term" value="P:negative regulation of DNA-templated transcription"/>
    <property type="evidence" value="ECO:0007669"/>
    <property type="project" value="TreeGrafter"/>
</dbReference>
<dbReference type="SUPFAM" id="SSF55781">
    <property type="entry name" value="GAF domain-like"/>
    <property type="match status" value="1"/>
</dbReference>
<dbReference type="InterPro" id="IPR029016">
    <property type="entry name" value="GAF-like_dom_sf"/>
</dbReference>
<dbReference type="InterPro" id="IPR036388">
    <property type="entry name" value="WH-like_DNA-bd_sf"/>
</dbReference>
<dbReference type="SMART" id="SM00346">
    <property type="entry name" value="HTH_ICLR"/>
    <property type="match status" value="1"/>
</dbReference>
<dbReference type="PANTHER" id="PTHR30136:SF33">
    <property type="entry name" value="TRANSCRIPTIONAL REGULATORY PROTEIN"/>
    <property type="match status" value="1"/>
</dbReference>
<dbReference type="KEGG" id="ppai:E1956_10630"/>
<evidence type="ECO:0000256" key="4">
    <source>
        <dbReference type="SAM" id="MobiDB-lite"/>
    </source>
</evidence>
<dbReference type="InterPro" id="IPR036390">
    <property type="entry name" value="WH_DNA-bd_sf"/>
</dbReference>
<dbReference type="InterPro" id="IPR050707">
    <property type="entry name" value="HTH_MetabolicPath_Reg"/>
</dbReference>
<evidence type="ECO:0000313" key="8">
    <source>
        <dbReference type="Proteomes" id="UP000295727"/>
    </source>
</evidence>
<dbReference type="EMBL" id="CP038148">
    <property type="protein sequence ID" value="QBQ97586.1"/>
    <property type="molecule type" value="Genomic_DNA"/>
</dbReference>
<keyword evidence="3" id="KW-0804">Transcription</keyword>
<dbReference type="GO" id="GO:0003700">
    <property type="term" value="F:DNA-binding transcription factor activity"/>
    <property type="evidence" value="ECO:0007669"/>
    <property type="project" value="TreeGrafter"/>
</dbReference>